<dbReference type="SMART" id="SM00248">
    <property type="entry name" value="ANK"/>
    <property type="match status" value="5"/>
</dbReference>
<dbReference type="Pfam" id="PF25329">
    <property type="entry name" value="C2_GDE1"/>
    <property type="match status" value="1"/>
</dbReference>
<dbReference type="PROSITE" id="PS51704">
    <property type="entry name" value="GP_PDE"/>
    <property type="match status" value="1"/>
</dbReference>
<dbReference type="SUPFAM" id="SSF48403">
    <property type="entry name" value="Ankyrin repeat"/>
    <property type="match status" value="1"/>
</dbReference>
<feature type="region of interest" description="Disordered" evidence="5">
    <location>
        <begin position="33"/>
        <end position="54"/>
    </location>
</feature>
<dbReference type="InterPro" id="IPR051578">
    <property type="entry name" value="GDPD"/>
</dbReference>
<evidence type="ECO:0000256" key="4">
    <source>
        <dbReference type="PROSITE-ProRule" id="PRU00023"/>
    </source>
</evidence>
<dbReference type="InterPro" id="IPR002110">
    <property type="entry name" value="Ankyrin_rpt"/>
</dbReference>
<evidence type="ECO:0000256" key="3">
    <source>
        <dbReference type="ARBA" id="ARBA00023043"/>
    </source>
</evidence>
<dbReference type="PROSITE" id="PS51382">
    <property type="entry name" value="SPX"/>
    <property type="match status" value="1"/>
</dbReference>
<dbReference type="GO" id="GO:0047389">
    <property type="term" value="F:glycerophosphocholine phosphodiesterase activity"/>
    <property type="evidence" value="ECO:0007669"/>
    <property type="project" value="TreeGrafter"/>
</dbReference>
<feature type="repeat" description="ANK" evidence="4">
    <location>
        <begin position="506"/>
        <end position="538"/>
    </location>
</feature>
<dbReference type="InterPro" id="IPR036770">
    <property type="entry name" value="Ankyrin_rpt-contain_sf"/>
</dbReference>
<dbReference type="AlphaFoldDB" id="A0A2S4KN67"/>
<evidence type="ECO:0000256" key="2">
    <source>
        <dbReference type="ARBA" id="ARBA00022801"/>
    </source>
</evidence>
<organism evidence="8 9">
    <name type="scientific">Tolypocladium paradoxum</name>
    <dbReference type="NCBI Taxonomy" id="94208"/>
    <lineage>
        <taxon>Eukaryota</taxon>
        <taxon>Fungi</taxon>
        <taxon>Dikarya</taxon>
        <taxon>Ascomycota</taxon>
        <taxon>Pezizomycotina</taxon>
        <taxon>Sordariomycetes</taxon>
        <taxon>Hypocreomycetidae</taxon>
        <taxon>Hypocreales</taxon>
        <taxon>Ophiocordycipitaceae</taxon>
        <taxon>Tolypocladium</taxon>
    </lineage>
</organism>
<feature type="domain" description="SPX" evidence="6">
    <location>
        <begin position="1"/>
        <end position="164"/>
    </location>
</feature>
<proteinExistence type="predicted"/>
<feature type="domain" description="GP-PDE" evidence="7">
    <location>
        <begin position="740"/>
        <end position="1064"/>
    </location>
</feature>
<dbReference type="Pfam" id="PF03009">
    <property type="entry name" value="GDPD"/>
    <property type="match status" value="1"/>
</dbReference>
<comment type="caution">
    <text evidence="8">The sequence shown here is derived from an EMBL/GenBank/DDBJ whole genome shotgun (WGS) entry which is preliminary data.</text>
</comment>
<evidence type="ECO:0000313" key="8">
    <source>
        <dbReference type="EMBL" id="POR31633.1"/>
    </source>
</evidence>
<protein>
    <submittedName>
        <fullName evidence="8">Glycerophosphodiester phosphodiesterase GDE1</fullName>
    </submittedName>
</protein>
<dbReference type="InterPro" id="IPR030395">
    <property type="entry name" value="GP_PDE_dom"/>
</dbReference>
<dbReference type="Gene3D" id="1.25.40.20">
    <property type="entry name" value="Ankyrin repeat-containing domain"/>
    <property type="match status" value="1"/>
</dbReference>
<evidence type="ECO:0000256" key="1">
    <source>
        <dbReference type="ARBA" id="ARBA00022737"/>
    </source>
</evidence>
<dbReference type="PANTHER" id="PTHR22958">
    <property type="entry name" value="GLYCEROPHOSPHORYL DIESTER PHOSPHODIESTERASE"/>
    <property type="match status" value="1"/>
</dbReference>
<dbReference type="Proteomes" id="UP000237481">
    <property type="component" value="Unassembled WGS sequence"/>
</dbReference>
<dbReference type="InterPro" id="IPR004331">
    <property type="entry name" value="SPX_dom"/>
</dbReference>
<dbReference type="STRING" id="94208.A0A2S4KN67"/>
<name>A0A2S4KN67_9HYPO</name>
<evidence type="ECO:0000256" key="5">
    <source>
        <dbReference type="SAM" id="MobiDB-lite"/>
    </source>
</evidence>
<dbReference type="CDD" id="cd14447">
    <property type="entry name" value="SPX"/>
    <property type="match status" value="1"/>
</dbReference>
<dbReference type="OrthoDB" id="197419at2759"/>
<dbReference type="PROSITE" id="PS50297">
    <property type="entry name" value="ANK_REP_REGION"/>
    <property type="match status" value="1"/>
</dbReference>
<keyword evidence="1" id="KW-0677">Repeat</keyword>
<evidence type="ECO:0000259" key="7">
    <source>
        <dbReference type="PROSITE" id="PS51704"/>
    </source>
</evidence>
<reference evidence="8 9" key="1">
    <citation type="submission" date="2018-01" db="EMBL/GenBank/DDBJ databases">
        <title>Harnessing the power of phylogenomics to disentangle the directionality and signatures of interkingdom host jumping in the parasitic fungal genus Tolypocladium.</title>
        <authorList>
            <person name="Quandt C.A."/>
            <person name="Patterson W."/>
            <person name="Spatafora J.W."/>
        </authorList>
    </citation>
    <scope>NUCLEOTIDE SEQUENCE [LARGE SCALE GENOMIC DNA]</scope>
    <source>
        <strain evidence="8 9">NRBC 100945</strain>
    </source>
</reference>
<keyword evidence="9" id="KW-1185">Reference proteome</keyword>
<dbReference type="SUPFAM" id="SSF51695">
    <property type="entry name" value="PLC-like phosphodiesterases"/>
    <property type="match status" value="1"/>
</dbReference>
<dbReference type="EMBL" id="PKSG01001022">
    <property type="protein sequence ID" value="POR31633.1"/>
    <property type="molecule type" value="Genomic_DNA"/>
</dbReference>
<dbReference type="Pfam" id="PF03105">
    <property type="entry name" value="SPX"/>
    <property type="match status" value="1"/>
</dbReference>
<dbReference type="InterPro" id="IPR057506">
    <property type="entry name" value="C2_GPCPD1"/>
</dbReference>
<keyword evidence="3 4" id="KW-0040">ANK repeat</keyword>
<dbReference type="InterPro" id="IPR017946">
    <property type="entry name" value="PLC-like_Pdiesterase_TIM-brl"/>
</dbReference>
<gene>
    <name evidence="8" type="ORF">TPAR_08170</name>
</gene>
<keyword evidence="2" id="KW-0378">Hydrolase</keyword>
<dbReference type="PROSITE" id="PS50088">
    <property type="entry name" value="ANK_REPEAT"/>
    <property type="match status" value="1"/>
</dbReference>
<evidence type="ECO:0000313" key="9">
    <source>
        <dbReference type="Proteomes" id="UP000237481"/>
    </source>
</evidence>
<evidence type="ECO:0000259" key="6">
    <source>
        <dbReference type="PROSITE" id="PS51382"/>
    </source>
</evidence>
<accession>A0A2S4KN67</accession>
<dbReference type="Gene3D" id="3.20.20.190">
    <property type="entry name" value="Phosphatidylinositol (PI) phosphodiesterase"/>
    <property type="match status" value="1"/>
</dbReference>
<dbReference type="PANTHER" id="PTHR22958:SF1">
    <property type="entry name" value="GLYCEROPHOSPHOCHOLINE PHOSPHODIESTERASE GPCPD1"/>
    <property type="match status" value="1"/>
</dbReference>
<dbReference type="GO" id="GO:0046475">
    <property type="term" value="P:glycerophospholipid catabolic process"/>
    <property type="evidence" value="ECO:0007669"/>
    <property type="project" value="TreeGrafter"/>
</dbReference>
<sequence>MKFGQDLHRHIVPEWEQHYVDYNALKRLIKSSSGTDGQAGISGQLGGKKPAPGALADQDTEAYHCLDQNISALDKFGQSQAHSLSRAVESLRSRFNISHQPSEFLQISGVHHGELTVLLNAFEGLERDLAKLQWFDRVNQDALEKTFGRLHRLGQSNAGPYHDLKDRWLRTRATMDESSGHISERLRAQLAAIRQELAVSLPNGGESLLLRVHLSSPHALSSATYALHRSLPIGEPTSNVTMLDSLSHELGMTRQKLQAFMRDALMHSILFQPRGLAVLRLQSPLLMDGQIIDNNFLNTFIIFVGQENRTTFGIQSHTSAVIFHDNDPTTLFRQMRDFLGPSAEIVFTETDQSGRLPLHYAAKFGLVEICQVILDTLLQSQNRNLARTATLLPDSEHQSPIHLAASDNHVAAAVAILNALDSNGTADSNCENRTFPGDILMVALRQQNNELVYRLLEYGVDLSHQSSRGETALHVAAQLGRFGYAERILRDMLAKRVGIDVQELSRGWTPLFTACAGGHQKIAKLLLEAGASQRKTDFSGWTAKEHAAFRGHLAVAELLDDYATNGAGRGPGDPSVASEDDLMADERRGESALVVNLGSTQKGREGAAVDLDFCSSDFTPGTYQDLCYTLEVSVLGAAQVPKLVRLPILDDMVNEPFVFSVNPDVELQLVLRVLERRSLSQEKEAKLVASGTALLNSNQYHFGDERQSLVREQTVVILHADTMGMVGKVTLTSFTCKPFEGLQAPRCIGPLDSNRVTPMLVGHRAKQDLARTLRVEDVQITRDLEPVIYHDFSLSETGTDVAIHDLTVDQYKYASQIQSPHGNPVSVAGKVQGWQHPLGGRRRSRSLGRGFEAEAMQMQDRMKHTVDFKAKGFKPNTRGDVIQDSLATLEEMLVGLPEEIGFDIEAKYPRLHEAVGAGVATVGIDMNSFVDAILAKLERLGGKRRIMLTSFTPEICILLSLKQRTYPVMFITNAGKLPATDLEVRAASLQVAVHFAKRWKLAGVVFACETLLLCPRLVQFVKGAGLVCASYGLLNNIPDNSKMQAKAGVDIIVADRVGLIAKTLRET</sequence>
<dbReference type="Pfam" id="PF12796">
    <property type="entry name" value="Ank_2"/>
    <property type="match status" value="1"/>
</dbReference>